<dbReference type="EMBL" id="JAKELL010000001">
    <property type="protein sequence ID" value="KAH9001719.1"/>
    <property type="molecule type" value="Genomic_DNA"/>
</dbReference>
<evidence type="ECO:0000313" key="2">
    <source>
        <dbReference type="Proteomes" id="UP001201163"/>
    </source>
</evidence>
<keyword evidence="2" id="KW-1185">Reference proteome</keyword>
<comment type="caution">
    <text evidence="1">The sequence shown here is derived from an EMBL/GenBank/DDBJ whole genome shotgun (WGS) entry which is preliminary data.</text>
</comment>
<dbReference type="Proteomes" id="UP001201163">
    <property type="component" value="Unassembled WGS sequence"/>
</dbReference>
<reference evidence="1" key="1">
    <citation type="submission" date="2022-01" db="EMBL/GenBank/DDBJ databases">
        <title>Comparative genomics reveals a dynamic genome evolution in the ectomycorrhizal milk-cap (Lactarius) mushrooms.</title>
        <authorList>
            <consortium name="DOE Joint Genome Institute"/>
            <person name="Lebreton A."/>
            <person name="Tang N."/>
            <person name="Kuo A."/>
            <person name="LaButti K."/>
            <person name="Drula E."/>
            <person name="Barry K."/>
            <person name="Clum A."/>
            <person name="Lipzen A."/>
            <person name="Mousain D."/>
            <person name="Ng V."/>
            <person name="Wang R."/>
            <person name="Wang X."/>
            <person name="Dai Y."/>
            <person name="Henrissat B."/>
            <person name="Grigoriev I.V."/>
            <person name="Guerin-Laguette A."/>
            <person name="Yu F."/>
            <person name="Martin F.M."/>
        </authorList>
    </citation>
    <scope>NUCLEOTIDE SEQUENCE</scope>
    <source>
        <strain evidence="1">QP</strain>
    </source>
</reference>
<evidence type="ECO:0000313" key="1">
    <source>
        <dbReference type="EMBL" id="KAH9001719.1"/>
    </source>
</evidence>
<dbReference type="AlphaFoldDB" id="A0AAD4QG17"/>
<proteinExistence type="predicted"/>
<protein>
    <submittedName>
        <fullName evidence="1">Uncharacterized protein</fullName>
    </submittedName>
</protein>
<organism evidence="1 2">
    <name type="scientific">Lactarius akahatsu</name>
    <dbReference type="NCBI Taxonomy" id="416441"/>
    <lineage>
        <taxon>Eukaryota</taxon>
        <taxon>Fungi</taxon>
        <taxon>Dikarya</taxon>
        <taxon>Basidiomycota</taxon>
        <taxon>Agaricomycotina</taxon>
        <taxon>Agaricomycetes</taxon>
        <taxon>Russulales</taxon>
        <taxon>Russulaceae</taxon>
        <taxon>Lactarius</taxon>
    </lineage>
</organism>
<accession>A0AAD4QG17</accession>
<gene>
    <name evidence="1" type="ORF">EDB92DRAFT_94993</name>
</gene>
<name>A0AAD4QG17_9AGAM</name>
<sequence length="171" mass="19010">MSAAGRSLLQRLNQLGRWESKVALLHRMTFVKLRLLVHWGHASGLCLSLPPLDPRPSSSAVTAQICAPTIATETATQPVPTTTPLCLARNRPLHHTPTSVLPSAACSMTLPSRCHPPWHATRTYCREHVSSHRVRYAGLILGNPKVTTNGLRSWLPLHPHPPRYHRPRQAF</sequence>